<reference evidence="2 3" key="1">
    <citation type="submission" date="2018-03" db="EMBL/GenBank/DDBJ databases">
        <authorList>
            <person name="Guldener U."/>
        </authorList>
    </citation>
    <scope>NUCLEOTIDE SEQUENCE [LARGE SCALE GENOMIC DNA]</scope>
    <source>
        <strain evidence="2 3">NBRC100155</strain>
    </source>
</reference>
<evidence type="ECO:0000313" key="3">
    <source>
        <dbReference type="Proteomes" id="UP000324022"/>
    </source>
</evidence>
<evidence type="ECO:0000256" key="1">
    <source>
        <dbReference type="SAM" id="Phobius"/>
    </source>
</evidence>
<proteinExistence type="predicted"/>
<dbReference type="InterPro" id="IPR010699">
    <property type="entry name" value="DUF1275"/>
</dbReference>
<keyword evidence="1" id="KW-0472">Membrane</keyword>
<feature type="transmembrane region" description="Helical" evidence="1">
    <location>
        <begin position="197"/>
        <end position="215"/>
    </location>
</feature>
<dbReference type="EMBL" id="OOIN01000005">
    <property type="protein sequence ID" value="SPO23281.1"/>
    <property type="molecule type" value="Genomic_DNA"/>
</dbReference>
<dbReference type="PANTHER" id="PTHR37488">
    <property type="entry name" value="DUF1275 DOMAIN-CONTAINING PROTEIN"/>
    <property type="match status" value="1"/>
</dbReference>
<keyword evidence="3" id="KW-1185">Reference proteome</keyword>
<dbReference type="PANTHER" id="PTHR37488:SF2">
    <property type="entry name" value="DUF1275 DOMAIN-CONTAINING PROTEIN"/>
    <property type="match status" value="1"/>
</dbReference>
<dbReference type="Pfam" id="PF06912">
    <property type="entry name" value="DUF1275"/>
    <property type="match status" value="1"/>
</dbReference>
<gene>
    <name evidence="2" type="ORF">UTRI_01959</name>
</gene>
<evidence type="ECO:0000313" key="2">
    <source>
        <dbReference type="EMBL" id="SPO23281.1"/>
    </source>
</evidence>
<accession>A0A5C3E1A5</accession>
<protein>
    <recommendedName>
        <fullName evidence="4">DUF1275 domain protein</fullName>
    </recommendedName>
</protein>
<keyword evidence="1" id="KW-1133">Transmembrane helix</keyword>
<evidence type="ECO:0008006" key="4">
    <source>
        <dbReference type="Google" id="ProtNLM"/>
    </source>
</evidence>
<sequence>MLSSMPSHSNGDHLGRTIHDERSPLLPHLSQRRKSAPALSAILTTWTYFVKAHALSPLPDFESEESLPTAYVPPLFLQCLITGLADACTFTLTRTWVGFMTGNMVQMVINSFDLVLPSSSNTDGSAQEVRKKLESNISSLLGFVIGCQITAHIVKRLSTDQTRRITIVLLSLYRSLTTLTIILVGMRYTAFRLNGPLSWLVISILAASMGCQSTYSTNLSTPFSTTVVFTATLTSVSSDLNLPMLNLNGSNRLRLLSIFGLLGGAAMSQIILKIATKASERDKHEAVQRALIALSAMELLLGVSWFLCGIGSSWKQHKQQTSVGLSSESERYDQERDT</sequence>
<dbReference type="AlphaFoldDB" id="A0A5C3E1A5"/>
<feature type="transmembrane region" description="Helical" evidence="1">
    <location>
        <begin position="254"/>
        <end position="275"/>
    </location>
</feature>
<dbReference type="OrthoDB" id="5288586at2759"/>
<keyword evidence="1" id="KW-0812">Transmembrane</keyword>
<feature type="transmembrane region" description="Helical" evidence="1">
    <location>
        <begin position="287"/>
        <end position="308"/>
    </location>
</feature>
<feature type="transmembrane region" description="Helical" evidence="1">
    <location>
        <begin position="166"/>
        <end position="185"/>
    </location>
</feature>
<organism evidence="2 3">
    <name type="scientific">Ustilago trichophora</name>
    <dbReference type="NCBI Taxonomy" id="86804"/>
    <lineage>
        <taxon>Eukaryota</taxon>
        <taxon>Fungi</taxon>
        <taxon>Dikarya</taxon>
        <taxon>Basidiomycota</taxon>
        <taxon>Ustilaginomycotina</taxon>
        <taxon>Ustilaginomycetes</taxon>
        <taxon>Ustilaginales</taxon>
        <taxon>Ustilaginaceae</taxon>
        <taxon>Ustilago</taxon>
    </lineage>
</organism>
<dbReference type="Proteomes" id="UP000324022">
    <property type="component" value="Unassembled WGS sequence"/>
</dbReference>
<name>A0A5C3E1A5_9BASI</name>